<evidence type="ECO:0000313" key="3">
    <source>
        <dbReference type="Proteomes" id="UP000079169"/>
    </source>
</evidence>
<protein>
    <submittedName>
        <fullName evidence="4">Uncharacterized protein LOC113469190</fullName>
    </submittedName>
</protein>
<proteinExistence type="predicted"/>
<dbReference type="RefSeq" id="XP_026682505.1">
    <property type="nucleotide sequence ID" value="XM_026826704.1"/>
</dbReference>
<dbReference type="AlphaFoldDB" id="A0A3Q0J717"/>
<organism evidence="3 4">
    <name type="scientific">Diaphorina citri</name>
    <name type="common">Asian citrus psyllid</name>
    <dbReference type="NCBI Taxonomy" id="121845"/>
    <lineage>
        <taxon>Eukaryota</taxon>
        <taxon>Metazoa</taxon>
        <taxon>Ecdysozoa</taxon>
        <taxon>Arthropoda</taxon>
        <taxon>Hexapoda</taxon>
        <taxon>Insecta</taxon>
        <taxon>Pterygota</taxon>
        <taxon>Neoptera</taxon>
        <taxon>Paraneoptera</taxon>
        <taxon>Hemiptera</taxon>
        <taxon>Sternorrhyncha</taxon>
        <taxon>Psylloidea</taxon>
        <taxon>Psyllidae</taxon>
        <taxon>Diaphorininae</taxon>
        <taxon>Diaphorina</taxon>
    </lineage>
</organism>
<keyword evidence="3" id="KW-1185">Reference proteome</keyword>
<accession>A0A3Q0J717</accession>
<keyword evidence="1" id="KW-0175">Coiled coil</keyword>
<gene>
    <name evidence="4" type="primary">LOC113469190</name>
</gene>
<dbReference type="InterPro" id="IPR036514">
    <property type="entry name" value="SGNH_hydro_sf"/>
</dbReference>
<feature type="coiled-coil region" evidence="1">
    <location>
        <begin position="28"/>
        <end position="62"/>
    </location>
</feature>
<dbReference type="GeneID" id="113469190"/>
<sequence>MVPTSSKTATGSKIPLPTPTSSKMAKEIDALKQLNADLIQRLKSIEEELKSTKQLCDELLANSSAPAPVLSVPELNLEHEHTPPEPSPALPPPDTHDHDTRNPYLLVCGDSMTRDFGEILQRLLPHYSVLSHTLPGASLSSVLNDLPSLAKNFNIVFVLAGTNDVPLLSPDRLEHEFQRLSTLAQSTNLIFSSIPYRFDTKKKHNTNIFATNLYIMSRSHVYSYHYFDCNFFLNRGMYTRHGLHFNKPGKQHLCNKISNSLYLTSQNKRSILMPELGNLSGQPSVFCDKLILDITCPPLLLGESLLDFTNSEPAAADINTQANTSVNNNDSNNSSLLFLENY</sequence>
<name>A0A3Q0J717_DIACI</name>
<evidence type="ECO:0000313" key="4">
    <source>
        <dbReference type="RefSeq" id="XP_026682505.1"/>
    </source>
</evidence>
<dbReference type="Gene3D" id="3.40.50.1110">
    <property type="entry name" value="SGNH hydrolase"/>
    <property type="match status" value="1"/>
</dbReference>
<evidence type="ECO:0000256" key="1">
    <source>
        <dbReference type="SAM" id="Coils"/>
    </source>
</evidence>
<feature type="compositionally biased region" description="Pro residues" evidence="2">
    <location>
        <begin position="84"/>
        <end position="93"/>
    </location>
</feature>
<dbReference type="PaxDb" id="121845-A0A3Q0J717"/>
<reference evidence="4" key="1">
    <citation type="submission" date="2025-08" db="UniProtKB">
        <authorList>
            <consortium name="RefSeq"/>
        </authorList>
    </citation>
    <scope>IDENTIFICATION</scope>
</reference>
<dbReference type="SUPFAM" id="SSF52266">
    <property type="entry name" value="SGNH hydrolase"/>
    <property type="match status" value="1"/>
</dbReference>
<evidence type="ECO:0000256" key="2">
    <source>
        <dbReference type="SAM" id="MobiDB-lite"/>
    </source>
</evidence>
<dbReference type="Proteomes" id="UP000079169">
    <property type="component" value="Unplaced"/>
</dbReference>
<dbReference type="KEGG" id="dci:113469190"/>
<feature type="compositionally biased region" description="Polar residues" evidence="2">
    <location>
        <begin position="1"/>
        <end position="11"/>
    </location>
</feature>
<feature type="region of interest" description="Disordered" evidence="2">
    <location>
        <begin position="78"/>
        <end position="103"/>
    </location>
</feature>
<feature type="region of interest" description="Disordered" evidence="2">
    <location>
        <begin position="1"/>
        <end position="21"/>
    </location>
</feature>